<comment type="caution">
    <text evidence="2">The sequence shown here is derived from an EMBL/GenBank/DDBJ whole genome shotgun (WGS) entry which is preliminary data.</text>
</comment>
<reference evidence="2 3" key="1">
    <citation type="journal article" date="2019" name="Sci. Rep.">
        <title>Orb-weaving spider Araneus ventricosus genome elucidates the spidroin gene catalogue.</title>
        <authorList>
            <person name="Kono N."/>
            <person name="Nakamura H."/>
            <person name="Ohtoshi R."/>
            <person name="Moran D.A.P."/>
            <person name="Shinohara A."/>
            <person name="Yoshida Y."/>
            <person name="Fujiwara M."/>
            <person name="Mori M."/>
            <person name="Tomita M."/>
            <person name="Arakawa K."/>
        </authorList>
    </citation>
    <scope>NUCLEOTIDE SEQUENCE [LARGE SCALE GENOMIC DNA]</scope>
</reference>
<dbReference type="EMBL" id="BGPR01002142">
    <property type="protein sequence ID" value="GBM68442.1"/>
    <property type="molecule type" value="Genomic_DNA"/>
</dbReference>
<name>A0A4Y2HT50_ARAVE</name>
<gene>
    <name evidence="2" type="ORF">AVEN_54951_1</name>
</gene>
<dbReference type="AlphaFoldDB" id="A0A4Y2HT50"/>
<keyword evidence="1" id="KW-0472">Membrane</keyword>
<dbReference type="Proteomes" id="UP000499080">
    <property type="component" value="Unassembled WGS sequence"/>
</dbReference>
<organism evidence="2 3">
    <name type="scientific">Araneus ventricosus</name>
    <name type="common">Orbweaver spider</name>
    <name type="synonym">Epeira ventricosa</name>
    <dbReference type="NCBI Taxonomy" id="182803"/>
    <lineage>
        <taxon>Eukaryota</taxon>
        <taxon>Metazoa</taxon>
        <taxon>Ecdysozoa</taxon>
        <taxon>Arthropoda</taxon>
        <taxon>Chelicerata</taxon>
        <taxon>Arachnida</taxon>
        <taxon>Araneae</taxon>
        <taxon>Araneomorphae</taxon>
        <taxon>Entelegynae</taxon>
        <taxon>Araneoidea</taxon>
        <taxon>Araneidae</taxon>
        <taxon>Araneus</taxon>
    </lineage>
</organism>
<evidence type="ECO:0000313" key="2">
    <source>
        <dbReference type="EMBL" id="GBM68442.1"/>
    </source>
</evidence>
<keyword evidence="1" id="KW-1133">Transmembrane helix</keyword>
<keyword evidence="1" id="KW-0812">Transmembrane</keyword>
<evidence type="ECO:0000313" key="3">
    <source>
        <dbReference type="Proteomes" id="UP000499080"/>
    </source>
</evidence>
<proteinExistence type="predicted"/>
<protein>
    <recommendedName>
        <fullName evidence="4">Transmembrane protein</fullName>
    </recommendedName>
</protein>
<evidence type="ECO:0008006" key="4">
    <source>
        <dbReference type="Google" id="ProtNLM"/>
    </source>
</evidence>
<feature type="transmembrane region" description="Helical" evidence="1">
    <location>
        <begin position="24"/>
        <end position="45"/>
    </location>
</feature>
<evidence type="ECO:0000256" key="1">
    <source>
        <dbReference type="SAM" id="Phobius"/>
    </source>
</evidence>
<accession>A0A4Y2HT50</accession>
<keyword evidence="3" id="KW-1185">Reference proteome</keyword>
<sequence length="133" mass="15275">MSGYLDLVGSARWKVERYGGRKRCMFSLMNLTILPIICLVTRLLVTLFSHSCSKFGIGFLIFQDTVRIHSVEIIEVVSRSYTVRIHSEVPYQFHHNSNNHCQRGKIFEVGKERAMLRKEDNILSNPVSGTETN</sequence>